<dbReference type="InterPro" id="IPR036097">
    <property type="entry name" value="HisK_dim/P_sf"/>
</dbReference>
<feature type="domain" description="HAMP" evidence="12">
    <location>
        <begin position="99"/>
        <end position="151"/>
    </location>
</feature>
<dbReference type="Gene3D" id="3.30.565.10">
    <property type="entry name" value="Histidine kinase-like ATPase, C-terminal domain"/>
    <property type="match status" value="1"/>
</dbReference>
<evidence type="ECO:0000256" key="9">
    <source>
        <dbReference type="ARBA" id="ARBA00023012"/>
    </source>
</evidence>
<gene>
    <name evidence="13" type="ORF">WCD74_20230</name>
</gene>
<keyword evidence="13" id="KW-0067">ATP-binding</keyword>
<accession>A0ABU8MS18</accession>
<dbReference type="GO" id="GO:0005524">
    <property type="term" value="F:ATP binding"/>
    <property type="evidence" value="ECO:0007669"/>
    <property type="project" value="UniProtKB-KW"/>
</dbReference>
<dbReference type="Pfam" id="PF02518">
    <property type="entry name" value="HATPase_c"/>
    <property type="match status" value="1"/>
</dbReference>
<keyword evidence="6 10" id="KW-0812">Transmembrane</keyword>
<dbReference type="SUPFAM" id="SSF55874">
    <property type="entry name" value="ATPase domain of HSP90 chaperone/DNA topoisomerase II/histidine kinase"/>
    <property type="match status" value="1"/>
</dbReference>
<comment type="subcellular location">
    <subcellularLocation>
        <location evidence="2">Cell membrane</location>
    </subcellularLocation>
</comment>
<evidence type="ECO:0000256" key="5">
    <source>
        <dbReference type="ARBA" id="ARBA00022679"/>
    </source>
</evidence>
<dbReference type="CDD" id="cd06225">
    <property type="entry name" value="HAMP"/>
    <property type="match status" value="1"/>
</dbReference>
<proteinExistence type="predicted"/>
<evidence type="ECO:0000256" key="7">
    <source>
        <dbReference type="ARBA" id="ARBA00022777"/>
    </source>
</evidence>
<evidence type="ECO:0000259" key="11">
    <source>
        <dbReference type="PROSITE" id="PS50109"/>
    </source>
</evidence>
<dbReference type="Gene3D" id="1.10.287.130">
    <property type="match status" value="1"/>
</dbReference>
<dbReference type="Gene3D" id="6.10.340.10">
    <property type="match status" value="1"/>
</dbReference>
<name>A0ABU8MS18_9PSEU</name>
<feature type="domain" description="Histidine kinase" evidence="11">
    <location>
        <begin position="180"/>
        <end position="393"/>
    </location>
</feature>
<comment type="catalytic activity">
    <reaction evidence="1">
        <text>ATP + protein L-histidine = ADP + protein N-phospho-L-histidine.</text>
        <dbReference type="EC" id="2.7.13.3"/>
    </reaction>
</comment>
<dbReference type="PRINTS" id="PR00344">
    <property type="entry name" value="BCTRLSENSOR"/>
</dbReference>
<reference evidence="13 14" key="1">
    <citation type="submission" date="2024-03" db="EMBL/GenBank/DDBJ databases">
        <title>Actinomycetospora sp. OC33-EN08, a novel actinomycete isolated from wild orchid (Aerides multiflora).</title>
        <authorList>
            <person name="Suriyachadkun C."/>
        </authorList>
    </citation>
    <scope>NUCLEOTIDE SEQUENCE [LARGE SCALE GENOMIC DNA]</scope>
    <source>
        <strain evidence="13 14">OC33-EN08</strain>
    </source>
</reference>
<feature type="transmembrane region" description="Helical" evidence="10">
    <location>
        <begin position="77"/>
        <end position="97"/>
    </location>
</feature>
<feature type="transmembrane region" description="Helical" evidence="10">
    <location>
        <begin position="23"/>
        <end position="50"/>
    </location>
</feature>
<dbReference type="Pfam" id="PF00672">
    <property type="entry name" value="HAMP"/>
    <property type="match status" value="1"/>
</dbReference>
<evidence type="ECO:0000256" key="3">
    <source>
        <dbReference type="ARBA" id="ARBA00012438"/>
    </source>
</evidence>
<dbReference type="Proteomes" id="UP001385809">
    <property type="component" value="Unassembled WGS sequence"/>
</dbReference>
<evidence type="ECO:0000313" key="14">
    <source>
        <dbReference type="Proteomes" id="UP001385809"/>
    </source>
</evidence>
<evidence type="ECO:0000256" key="6">
    <source>
        <dbReference type="ARBA" id="ARBA00022692"/>
    </source>
</evidence>
<keyword evidence="14" id="KW-1185">Reference proteome</keyword>
<dbReference type="SUPFAM" id="SSF47384">
    <property type="entry name" value="Homodimeric domain of signal transducing histidine kinase"/>
    <property type="match status" value="1"/>
</dbReference>
<dbReference type="InterPro" id="IPR003660">
    <property type="entry name" value="HAMP_dom"/>
</dbReference>
<dbReference type="SUPFAM" id="SSF158472">
    <property type="entry name" value="HAMP domain-like"/>
    <property type="match status" value="1"/>
</dbReference>
<dbReference type="PROSITE" id="PS50885">
    <property type="entry name" value="HAMP"/>
    <property type="match status" value="1"/>
</dbReference>
<keyword evidence="9" id="KW-0902">Two-component regulatory system</keyword>
<dbReference type="PROSITE" id="PS50109">
    <property type="entry name" value="HIS_KIN"/>
    <property type="match status" value="1"/>
</dbReference>
<dbReference type="InterPro" id="IPR052162">
    <property type="entry name" value="Sensor_kinase/Photoreceptor"/>
</dbReference>
<dbReference type="SMART" id="SM00387">
    <property type="entry name" value="HATPase_c"/>
    <property type="match status" value="1"/>
</dbReference>
<comment type="caution">
    <text evidence="13">The sequence shown here is derived from an EMBL/GenBank/DDBJ whole genome shotgun (WGS) entry which is preliminary data.</text>
</comment>
<evidence type="ECO:0000313" key="13">
    <source>
        <dbReference type="EMBL" id="MEJ2870108.1"/>
    </source>
</evidence>
<evidence type="ECO:0000256" key="10">
    <source>
        <dbReference type="SAM" id="Phobius"/>
    </source>
</evidence>
<dbReference type="SMART" id="SM00304">
    <property type="entry name" value="HAMP"/>
    <property type="match status" value="1"/>
</dbReference>
<dbReference type="PANTHER" id="PTHR43304">
    <property type="entry name" value="PHYTOCHROME-LIKE PROTEIN CPH1"/>
    <property type="match status" value="1"/>
</dbReference>
<evidence type="ECO:0000256" key="2">
    <source>
        <dbReference type="ARBA" id="ARBA00004236"/>
    </source>
</evidence>
<dbReference type="PANTHER" id="PTHR43304:SF1">
    <property type="entry name" value="PAC DOMAIN-CONTAINING PROTEIN"/>
    <property type="match status" value="1"/>
</dbReference>
<keyword evidence="8 10" id="KW-1133">Transmembrane helix</keyword>
<protein>
    <recommendedName>
        <fullName evidence="3">histidine kinase</fullName>
        <ecNumber evidence="3">2.7.13.3</ecNumber>
    </recommendedName>
</protein>
<dbReference type="EC" id="2.7.13.3" evidence="3"/>
<keyword evidence="10" id="KW-0472">Membrane</keyword>
<evidence type="ECO:0000256" key="8">
    <source>
        <dbReference type="ARBA" id="ARBA00022989"/>
    </source>
</evidence>
<sequence>MSAPTASPPVGRDPLARRSLHRLLVTAGIAGAVLLVAAGVVVGLALAALARERNALLPQLGPVALERANAAARTVDLVGLAALVVLAAGLVWLLVWLRRAVVRPTEELAAAVRDVASGDLQHPVGVRGPKEITSLSRDVDAMRQALLTEMDTIEKARGELDERGRELERSNADLEQFAYVASHDLQEPLRKVTSFCQLLQRRYGGQLDEKADQYIEFAVDGAKRMQVLINDLLAFSRVGRADGPAEEVDSGELVDRAARNLGGALEESGGEITRGELPRVHADPALLATVFQNLLGNALKFRGEAPPQVHVEARRDDDRWLLRFTDNGIGIEPEYGDQIFAIFQRLHGKSAYPGTGIGLAMCRKIVEHHGGTIWLEDTPDPGSTFVVALPALVPDPAPLEDTRDGA</sequence>
<evidence type="ECO:0000259" key="12">
    <source>
        <dbReference type="PROSITE" id="PS50885"/>
    </source>
</evidence>
<keyword evidence="4" id="KW-0597">Phosphoprotein</keyword>
<dbReference type="InterPro" id="IPR005467">
    <property type="entry name" value="His_kinase_dom"/>
</dbReference>
<keyword evidence="13" id="KW-0547">Nucleotide-binding</keyword>
<dbReference type="InterPro" id="IPR003661">
    <property type="entry name" value="HisK_dim/P_dom"/>
</dbReference>
<dbReference type="RefSeq" id="WP_337696680.1">
    <property type="nucleotide sequence ID" value="NZ_JBBEGN010000011.1"/>
</dbReference>
<dbReference type="EMBL" id="JBBEGN010000011">
    <property type="protein sequence ID" value="MEJ2870108.1"/>
    <property type="molecule type" value="Genomic_DNA"/>
</dbReference>
<dbReference type="SMART" id="SM00388">
    <property type="entry name" value="HisKA"/>
    <property type="match status" value="1"/>
</dbReference>
<dbReference type="InterPro" id="IPR036890">
    <property type="entry name" value="HATPase_C_sf"/>
</dbReference>
<dbReference type="Pfam" id="PF00512">
    <property type="entry name" value="HisKA"/>
    <property type="match status" value="1"/>
</dbReference>
<dbReference type="InterPro" id="IPR004358">
    <property type="entry name" value="Sig_transdc_His_kin-like_C"/>
</dbReference>
<evidence type="ECO:0000256" key="4">
    <source>
        <dbReference type="ARBA" id="ARBA00022553"/>
    </source>
</evidence>
<organism evidence="13 14">
    <name type="scientific">Actinomycetospora aurantiaca</name>
    <dbReference type="NCBI Taxonomy" id="3129233"/>
    <lineage>
        <taxon>Bacteria</taxon>
        <taxon>Bacillati</taxon>
        <taxon>Actinomycetota</taxon>
        <taxon>Actinomycetes</taxon>
        <taxon>Pseudonocardiales</taxon>
        <taxon>Pseudonocardiaceae</taxon>
        <taxon>Actinomycetospora</taxon>
    </lineage>
</organism>
<dbReference type="InterPro" id="IPR003594">
    <property type="entry name" value="HATPase_dom"/>
</dbReference>
<evidence type="ECO:0000256" key="1">
    <source>
        <dbReference type="ARBA" id="ARBA00000085"/>
    </source>
</evidence>
<dbReference type="CDD" id="cd00082">
    <property type="entry name" value="HisKA"/>
    <property type="match status" value="1"/>
</dbReference>
<keyword evidence="5" id="KW-0808">Transferase</keyword>
<keyword evidence="7" id="KW-0418">Kinase</keyword>